<reference evidence="2 3" key="1">
    <citation type="submission" date="2019-07" db="EMBL/GenBank/DDBJ databases">
        <authorList>
            <person name="Park Y.J."/>
            <person name="Jeong S.E."/>
            <person name="Jung H.S."/>
        </authorList>
    </citation>
    <scope>NUCLEOTIDE SEQUENCE [LARGE SCALE GENOMIC DNA]</scope>
    <source>
        <strain evidence="3">P16(2019)</strain>
    </source>
</reference>
<keyword evidence="3" id="KW-1185">Reference proteome</keyword>
<protein>
    <submittedName>
        <fullName evidence="2">Sugar phosphate isomerase/epimerase</fullName>
    </submittedName>
</protein>
<organism evidence="2 3">
    <name type="scientific">Alkalicoccobacillus porphyridii</name>
    <dbReference type="NCBI Taxonomy" id="2597270"/>
    <lineage>
        <taxon>Bacteria</taxon>
        <taxon>Bacillati</taxon>
        <taxon>Bacillota</taxon>
        <taxon>Bacilli</taxon>
        <taxon>Bacillales</taxon>
        <taxon>Bacillaceae</taxon>
        <taxon>Alkalicoccobacillus</taxon>
    </lineage>
</organism>
<dbReference type="InterPro" id="IPR050312">
    <property type="entry name" value="IolE/XylAMocC-like"/>
</dbReference>
<evidence type="ECO:0000313" key="2">
    <source>
        <dbReference type="EMBL" id="TSB46072.1"/>
    </source>
</evidence>
<comment type="caution">
    <text evidence="2">The sequence shown here is derived from an EMBL/GenBank/DDBJ whole genome shotgun (WGS) entry which is preliminary data.</text>
</comment>
<dbReference type="InterPro" id="IPR036237">
    <property type="entry name" value="Xyl_isomerase-like_sf"/>
</dbReference>
<feature type="domain" description="Xylose isomerase-like TIM barrel" evidence="1">
    <location>
        <begin position="25"/>
        <end position="270"/>
    </location>
</feature>
<dbReference type="AlphaFoldDB" id="A0A553ZX97"/>
<dbReference type="EMBL" id="VLXZ01000008">
    <property type="protein sequence ID" value="TSB46072.1"/>
    <property type="molecule type" value="Genomic_DNA"/>
</dbReference>
<dbReference type="Pfam" id="PF01261">
    <property type="entry name" value="AP_endonuc_2"/>
    <property type="match status" value="1"/>
</dbReference>
<gene>
    <name evidence="2" type="ORF">FN960_14095</name>
</gene>
<dbReference type="PANTHER" id="PTHR12110">
    <property type="entry name" value="HYDROXYPYRUVATE ISOMERASE"/>
    <property type="match status" value="1"/>
</dbReference>
<evidence type="ECO:0000259" key="1">
    <source>
        <dbReference type="Pfam" id="PF01261"/>
    </source>
</evidence>
<keyword evidence="2" id="KW-0413">Isomerase</keyword>
<dbReference type="InterPro" id="IPR013022">
    <property type="entry name" value="Xyl_isomerase-like_TIM-brl"/>
</dbReference>
<dbReference type="Gene3D" id="3.20.20.150">
    <property type="entry name" value="Divalent-metal-dependent TIM barrel enzymes"/>
    <property type="match status" value="1"/>
</dbReference>
<accession>A0A553ZX97</accession>
<dbReference type="SUPFAM" id="SSF51658">
    <property type="entry name" value="Xylose isomerase-like"/>
    <property type="match status" value="1"/>
</dbReference>
<name>A0A553ZX97_9BACI</name>
<dbReference type="Proteomes" id="UP000318521">
    <property type="component" value="Unassembled WGS sequence"/>
</dbReference>
<evidence type="ECO:0000313" key="3">
    <source>
        <dbReference type="Proteomes" id="UP000318521"/>
    </source>
</evidence>
<dbReference type="OrthoDB" id="256906at2"/>
<sequence>MKVGLSTYSLLAAIEAGEMTVLDILQWVADNGGEHVEIVPYGFSLVDDRALATAVKEKASELGLVISSYSMPANFVQETKAEFDAEVARLKKHVDLLHFMNIRHMRHDVTLFTLPPEKRTIEYFENSLPQIIEGSRQIADYAAQFDITTTIENHGMAVQHSDRVQRVVQAVDRPNFKTTVDIGNFLCVDEDPIVGVSKNLPLASLVHVKDFYIRPSYEHPGEGKWFESAHGNFLRGSIFGQGDVNTREIIKRIKHSGYDGYLTLEFEGMEDCRLGSKIGMDNVRRLWEEA</sequence>
<proteinExistence type="predicted"/>
<dbReference type="GO" id="GO:0016853">
    <property type="term" value="F:isomerase activity"/>
    <property type="evidence" value="ECO:0007669"/>
    <property type="project" value="UniProtKB-KW"/>
</dbReference>
<dbReference type="PANTHER" id="PTHR12110:SF53">
    <property type="entry name" value="BLR5974 PROTEIN"/>
    <property type="match status" value="1"/>
</dbReference>
<dbReference type="RefSeq" id="WP_143849412.1">
    <property type="nucleotide sequence ID" value="NZ_VLXZ01000008.1"/>
</dbReference>